<dbReference type="EMBL" id="JANEYG010000092">
    <property type="protein sequence ID" value="KAJ8913498.1"/>
    <property type="molecule type" value="Genomic_DNA"/>
</dbReference>
<keyword evidence="4" id="KW-0597">Phosphoprotein</keyword>
<comment type="caution">
    <text evidence="11">The sequence shown here is derived from an EMBL/GenBank/DDBJ whole genome shotgun (WGS) entry which is preliminary data.</text>
</comment>
<evidence type="ECO:0000313" key="12">
    <source>
        <dbReference type="Proteomes" id="UP001159042"/>
    </source>
</evidence>
<protein>
    <recommendedName>
        <fullName evidence="13">Radial spoke head protein 3 homolog</fullName>
    </recommendedName>
</protein>
<name>A0AAV8VH31_9CUCU</name>
<dbReference type="AlphaFoldDB" id="A0AAV8VH31"/>
<evidence type="ECO:0008006" key="13">
    <source>
        <dbReference type="Google" id="ProtNLM"/>
    </source>
</evidence>
<evidence type="ECO:0000256" key="2">
    <source>
        <dbReference type="ARBA" id="ARBA00006737"/>
    </source>
</evidence>
<evidence type="ECO:0000256" key="6">
    <source>
        <dbReference type="ARBA" id="ARBA00023069"/>
    </source>
</evidence>
<evidence type="ECO:0000256" key="4">
    <source>
        <dbReference type="ARBA" id="ARBA00022553"/>
    </source>
</evidence>
<accession>A0AAV8VH31</accession>
<evidence type="ECO:0000256" key="10">
    <source>
        <dbReference type="SAM" id="MobiDB-lite"/>
    </source>
</evidence>
<comment type="subcellular location">
    <subcellularLocation>
        <location evidence="1">Cytoplasm</location>
        <location evidence="1">Cytoskeleton</location>
        <location evidence="1">Flagellum axoneme</location>
    </subcellularLocation>
</comment>
<feature type="region of interest" description="Disordered" evidence="10">
    <location>
        <begin position="187"/>
        <end position="212"/>
    </location>
</feature>
<dbReference type="InterPro" id="IPR009290">
    <property type="entry name" value="Radial_spoke_3"/>
</dbReference>
<comment type="similarity">
    <text evidence="2">Belongs to the flagellar radial spoke RSP3 family.</text>
</comment>
<feature type="coiled-coil region" evidence="9">
    <location>
        <begin position="498"/>
        <end position="525"/>
    </location>
</feature>
<keyword evidence="5" id="KW-0282">Flagellum</keyword>
<keyword evidence="6" id="KW-0969">Cilium</keyword>
<dbReference type="GO" id="GO:0005929">
    <property type="term" value="C:cilium"/>
    <property type="evidence" value="ECO:0007669"/>
    <property type="project" value="TreeGrafter"/>
</dbReference>
<keyword evidence="12" id="KW-1185">Reference proteome</keyword>
<evidence type="ECO:0000313" key="11">
    <source>
        <dbReference type="EMBL" id="KAJ8913498.1"/>
    </source>
</evidence>
<feature type="compositionally biased region" description="Basic and acidic residues" evidence="10">
    <location>
        <begin position="187"/>
        <end position="199"/>
    </location>
</feature>
<evidence type="ECO:0000256" key="7">
    <source>
        <dbReference type="ARBA" id="ARBA00023212"/>
    </source>
</evidence>
<dbReference type="Proteomes" id="UP001159042">
    <property type="component" value="Unassembled WGS sequence"/>
</dbReference>
<evidence type="ECO:0000256" key="5">
    <source>
        <dbReference type="ARBA" id="ARBA00022846"/>
    </source>
</evidence>
<keyword evidence="8" id="KW-0966">Cell projection</keyword>
<gene>
    <name evidence="11" type="ORF">NQ315_017048</name>
</gene>
<evidence type="ECO:0000256" key="8">
    <source>
        <dbReference type="ARBA" id="ARBA00023273"/>
    </source>
</evidence>
<dbReference type="PANTHER" id="PTHR21648:SF0">
    <property type="entry name" value="RADIAL SPOKE HEAD PROTEIN 3 HOMOLOG"/>
    <property type="match status" value="1"/>
</dbReference>
<organism evidence="11 12">
    <name type="scientific">Exocentrus adspersus</name>
    <dbReference type="NCBI Taxonomy" id="1586481"/>
    <lineage>
        <taxon>Eukaryota</taxon>
        <taxon>Metazoa</taxon>
        <taxon>Ecdysozoa</taxon>
        <taxon>Arthropoda</taxon>
        <taxon>Hexapoda</taxon>
        <taxon>Insecta</taxon>
        <taxon>Pterygota</taxon>
        <taxon>Neoptera</taxon>
        <taxon>Endopterygota</taxon>
        <taxon>Coleoptera</taxon>
        <taxon>Polyphaga</taxon>
        <taxon>Cucujiformia</taxon>
        <taxon>Chrysomeloidea</taxon>
        <taxon>Cerambycidae</taxon>
        <taxon>Lamiinae</taxon>
        <taxon>Acanthocinini</taxon>
        <taxon>Exocentrus</taxon>
    </lineage>
</organism>
<dbReference type="Pfam" id="PF06098">
    <property type="entry name" value="Radial_spoke_3"/>
    <property type="match status" value="1"/>
</dbReference>
<sequence>MTLEDKAILRRQRVSSKEYLEIEGDGTSATKVTKTEYTFSSSPRALYNNKKLIAGALEKSTNCASFAVISVSSDETEEDVPFKVLNQDNLPITIIGETILKPFGREQQKLKPNVIVHPTRRAPVTNLEENKHKTFTKSNGYINNHENNLKRNFSKSHGNLHHKSKLEEFRHQLDTKFTKTLDAKLRRLQKEEKQSKKPPVDTTSSRKPFVTTVKTGQFLEPPPEIATLIGLKQEEPPIKKEYKEEKRLYAYASQPRVLNRSHPKGVHINRCEAAAKAAAKLIGSVVGLRNEEKEYFNRKNADVPVPYANLMFEKRVFRGSNFSSQPCGQHFPKLTKFLPQGDGESAAARAAEARRRAMARRKAKNQQIRASFLRLGSPPAVPGRKHERVQTELYLEEIFVNPPVTDTCTQTDLFVERPVSPFYVPARTGADVSTQIYPGDLFDFDMEVQPILEVLVGKTIEQALIEVLEEEELAALREQQRRFLELRAAETAEALRLEEREKRLVKEKERRISELEEGLKVQKEMEERIAAAVLMQGYMANLLPSVLEGLESEGFLVDSIRKDVDESFMPWLMKEVTQELQEMVSSRDVLTDIVREILENRAEIYAALNKEPSPDMEVEEEATTPTATTTVDDMILQDHLKLKQEIAESAPKEDHDVDF</sequence>
<keyword evidence="9" id="KW-0175">Coiled coil</keyword>
<keyword evidence="7" id="KW-0206">Cytoskeleton</keyword>
<evidence type="ECO:0000256" key="1">
    <source>
        <dbReference type="ARBA" id="ARBA00004611"/>
    </source>
</evidence>
<reference evidence="11 12" key="1">
    <citation type="journal article" date="2023" name="Insect Mol. Biol.">
        <title>Genome sequencing provides insights into the evolution of gene families encoding plant cell wall-degrading enzymes in longhorned beetles.</title>
        <authorList>
            <person name="Shin N.R."/>
            <person name="Okamura Y."/>
            <person name="Kirsch R."/>
            <person name="Pauchet Y."/>
        </authorList>
    </citation>
    <scope>NUCLEOTIDE SEQUENCE [LARGE SCALE GENOMIC DNA]</scope>
    <source>
        <strain evidence="11">EAD_L_NR</strain>
    </source>
</reference>
<dbReference type="PANTHER" id="PTHR21648">
    <property type="entry name" value="FLAGELLAR RADIAL SPOKE PROTEIN 3"/>
    <property type="match status" value="1"/>
</dbReference>
<evidence type="ECO:0000256" key="3">
    <source>
        <dbReference type="ARBA" id="ARBA00022490"/>
    </source>
</evidence>
<proteinExistence type="inferred from homology"/>
<evidence type="ECO:0000256" key="9">
    <source>
        <dbReference type="SAM" id="Coils"/>
    </source>
</evidence>
<keyword evidence="3" id="KW-0963">Cytoplasm</keyword>